<evidence type="ECO:0000313" key="3">
    <source>
        <dbReference type="Proteomes" id="UP000803844"/>
    </source>
</evidence>
<reference evidence="2" key="1">
    <citation type="journal article" date="2020" name="Phytopathology">
        <title>Genome sequence of the chestnut blight fungus Cryphonectria parasitica EP155: A fundamental resource for an archetypical invasive plant pathogen.</title>
        <authorList>
            <person name="Crouch J.A."/>
            <person name="Dawe A."/>
            <person name="Aerts A."/>
            <person name="Barry K."/>
            <person name="Churchill A.C.L."/>
            <person name="Grimwood J."/>
            <person name="Hillman B."/>
            <person name="Milgroom M.G."/>
            <person name="Pangilinan J."/>
            <person name="Smith M."/>
            <person name="Salamov A."/>
            <person name="Schmutz J."/>
            <person name="Yadav J."/>
            <person name="Grigoriev I.V."/>
            <person name="Nuss D."/>
        </authorList>
    </citation>
    <scope>NUCLEOTIDE SEQUENCE</scope>
    <source>
        <strain evidence="2">EP155</strain>
    </source>
</reference>
<dbReference type="AlphaFoldDB" id="A0A9P5CMR7"/>
<dbReference type="Proteomes" id="UP000803844">
    <property type="component" value="Unassembled WGS sequence"/>
</dbReference>
<dbReference type="OrthoDB" id="3344043at2759"/>
<dbReference type="GeneID" id="63842785"/>
<protein>
    <submittedName>
        <fullName evidence="2">Uncharacterized protein</fullName>
    </submittedName>
</protein>
<feature type="transmembrane region" description="Helical" evidence="1">
    <location>
        <begin position="45"/>
        <end position="73"/>
    </location>
</feature>
<dbReference type="EMBL" id="MU032349">
    <property type="protein sequence ID" value="KAF3763160.1"/>
    <property type="molecule type" value="Genomic_DNA"/>
</dbReference>
<sequence>MSEAIEGQGSIITEKETAEATTTVLNDDPAALEDNVNRPNRDLVAAIWAIVCGVALPCIPILVVSGVLLGVIFRYQVVPQVGRPEFIIASHTVGSENLTSHIHDIKHDGGSAAYYVDYSPTSITTIAAWTGRIIPYLSSSIMALVAFFAARHIVVKSRDGTHDDLPTPKQLTILINLLGGSGIKPLRDAAVYRWRNKEAFVAPLPAVFTALSLITLIGLLIPLVDTWFGISVHSATIVQLYNISAGAYHTYGRQLDPSEASYPGCSTGPMIPALHGYNNQNFSWPCNIELPIPHPQNLFLVGGQAAAAVQLGLASNNTMRNYTGPANASSSDTPSPNHPIFFIGDQQSTTAEDFSSRTMGMATQCEIITSKCYDASNGSAFSCPGGFKGDFTMCEPNAWPEGGSMSGSGSCQTGIGFAADPQLSRSAGNIDMMGISGSSVGEIADLLQQNPMYFGTWATGFPAYGDTNTALTNDTTEVFSNGSTNAMWLLNCSATVYDVNYTWVNGALHSFQAQAADPEWGAFFSAPFAWSYLSLGLNAATMNLQLAAWDSSYSAQNGSDLANLWAREFSYYALSTSLGVFVPQVNMLEQARNNTVTVARVPLIPLYLLLGFKWLYVVVVLCMAIGVYCFTHPAETEVVKAQLSVKGLVTAHFNQPDLLRNNVVQEVQSRLDRAKGGDASDGSPETEKTVAKEVVAEVASPEQGQPPAHKPKIGLVPTREGTWKFALLVNGAWQSVKPIVQDLVLQEAKAGQLGTVGNEYAAWKS</sequence>
<keyword evidence="1" id="KW-0472">Membrane</keyword>
<name>A0A9P5CMR7_CRYP1</name>
<comment type="caution">
    <text evidence="2">The sequence shown here is derived from an EMBL/GenBank/DDBJ whole genome shotgun (WGS) entry which is preliminary data.</text>
</comment>
<keyword evidence="3" id="KW-1185">Reference proteome</keyword>
<evidence type="ECO:0000313" key="2">
    <source>
        <dbReference type="EMBL" id="KAF3763160.1"/>
    </source>
</evidence>
<keyword evidence="1" id="KW-0812">Transmembrane</keyword>
<accession>A0A9P5CMR7</accession>
<feature type="transmembrane region" description="Helical" evidence="1">
    <location>
        <begin position="133"/>
        <end position="150"/>
    </location>
</feature>
<keyword evidence="1" id="KW-1133">Transmembrane helix</keyword>
<evidence type="ECO:0000256" key="1">
    <source>
        <dbReference type="SAM" id="Phobius"/>
    </source>
</evidence>
<proteinExistence type="predicted"/>
<dbReference type="RefSeq" id="XP_040774121.1">
    <property type="nucleotide sequence ID" value="XM_040925656.1"/>
</dbReference>
<feature type="transmembrane region" description="Helical" evidence="1">
    <location>
        <begin position="606"/>
        <end position="630"/>
    </location>
</feature>
<feature type="transmembrane region" description="Helical" evidence="1">
    <location>
        <begin position="199"/>
        <end position="221"/>
    </location>
</feature>
<gene>
    <name evidence="2" type="ORF">M406DRAFT_73790</name>
</gene>
<organism evidence="2 3">
    <name type="scientific">Cryphonectria parasitica (strain ATCC 38755 / EP155)</name>
    <dbReference type="NCBI Taxonomy" id="660469"/>
    <lineage>
        <taxon>Eukaryota</taxon>
        <taxon>Fungi</taxon>
        <taxon>Dikarya</taxon>
        <taxon>Ascomycota</taxon>
        <taxon>Pezizomycotina</taxon>
        <taxon>Sordariomycetes</taxon>
        <taxon>Sordariomycetidae</taxon>
        <taxon>Diaporthales</taxon>
        <taxon>Cryphonectriaceae</taxon>
        <taxon>Cryphonectria-Endothia species complex</taxon>
        <taxon>Cryphonectria</taxon>
    </lineage>
</organism>